<keyword evidence="1" id="KW-0175">Coiled coil</keyword>
<dbReference type="Proteomes" id="UP000700596">
    <property type="component" value="Unassembled WGS sequence"/>
</dbReference>
<organism evidence="3 4">
    <name type="scientific">Dendryphion nanum</name>
    <dbReference type="NCBI Taxonomy" id="256645"/>
    <lineage>
        <taxon>Eukaryota</taxon>
        <taxon>Fungi</taxon>
        <taxon>Dikarya</taxon>
        <taxon>Ascomycota</taxon>
        <taxon>Pezizomycotina</taxon>
        <taxon>Dothideomycetes</taxon>
        <taxon>Pleosporomycetidae</taxon>
        <taxon>Pleosporales</taxon>
        <taxon>Torulaceae</taxon>
        <taxon>Dendryphion</taxon>
    </lineage>
</organism>
<evidence type="ECO:0000313" key="3">
    <source>
        <dbReference type="EMBL" id="KAH7139562.1"/>
    </source>
</evidence>
<accession>A0A9P9IZG0</accession>
<feature type="coiled-coil region" evidence="1">
    <location>
        <begin position="146"/>
        <end position="173"/>
    </location>
</feature>
<feature type="region of interest" description="Disordered" evidence="2">
    <location>
        <begin position="249"/>
        <end position="290"/>
    </location>
</feature>
<dbReference type="EMBL" id="JAGMWT010000001">
    <property type="protein sequence ID" value="KAH7139562.1"/>
    <property type="molecule type" value="Genomic_DNA"/>
</dbReference>
<dbReference type="AlphaFoldDB" id="A0A9P9IZG0"/>
<keyword evidence="4" id="KW-1185">Reference proteome</keyword>
<evidence type="ECO:0000256" key="2">
    <source>
        <dbReference type="SAM" id="MobiDB-lite"/>
    </source>
</evidence>
<sequence>MPFLDKFTGKASESIVVPASGEYAFDMKQYIIETLLKVETERRKHDIQLADEALSHDMNTLRVVQCIEQLKANAVAGLARCRIAAKDLGFNIKVNDEDEGLRDRQKKEEVCDNNNADHNKSTFDDKFPNSYVPAHVLARIAHKQVVDQHLRQIRAKRKRRERAKRRAAQYQDQAFSTIQEKYRKGTHWASIRDDTFGDVGTISGDEQEAELERQYLGSTYVSPAPRGAFEEAAEEERIKIVTEQEHLEEMEQAENELLISSWEYERSDEDDGFSDTESQESEDVPLQETRYHKPGMIVTMLRQLGII</sequence>
<name>A0A9P9IZG0_9PLEO</name>
<protein>
    <submittedName>
        <fullName evidence="3">Uncharacterized protein</fullName>
    </submittedName>
</protein>
<feature type="compositionally biased region" description="Acidic residues" evidence="2">
    <location>
        <begin position="266"/>
        <end position="285"/>
    </location>
</feature>
<proteinExistence type="predicted"/>
<comment type="caution">
    <text evidence="3">The sequence shown here is derived from an EMBL/GenBank/DDBJ whole genome shotgun (WGS) entry which is preliminary data.</text>
</comment>
<feature type="region of interest" description="Disordered" evidence="2">
    <location>
        <begin position="105"/>
        <end position="124"/>
    </location>
</feature>
<evidence type="ECO:0000313" key="4">
    <source>
        <dbReference type="Proteomes" id="UP000700596"/>
    </source>
</evidence>
<evidence type="ECO:0000256" key="1">
    <source>
        <dbReference type="SAM" id="Coils"/>
    </source>
</evidence>
<gene>
    <name evidence="3" type="ORF">B0J11DRAFT_575469</name>
</gene>
<reference evidence="3" key="1">
    <citation type="journal article" date="2021" name="Nat. Commun.">
        <title>Genetic determinants of endophytism in the Arabidopsis root mycobiome.</title>
        <authorList>
            <person name="Mesny F."/>
            <person name="Miyauchi S."/>
            <person name="Thiergart T."/>
            <person name="Pickel B."/>
            <person name="Atanasova L."/>
            <person name="Karlsson M."/>
            <person name="Huettel B."/>
            <person name="Barry K.W."/>
            <person name="Haridas S."/>
            <person name="Chen C."/>
            <person name="Bauer D."/>
            <person name="Andreopoulos W."/>
            <person name="Pangilinan J."/>
            <person name="LaButti K."/>
            <person name="Riley R."/>
            <person name="Lipzen A."/>
            <person name="Clum A."/>
            <person name="Drula E."/>
            <person name="Henrissat B."/>
            <person name="Kohler A."/>
            <person name="Grigoriev I.V."/>
            <person name="Martin F.M."/>
            <person name="Hacquard S."/>
        </authorList>
    </citation>
    <scope>NUCLEOTIDE SEQUENCE</scope>
    <source>
        <strain evidence="3">MPI-CAGE-CH-0243</strain>
    </source>
</reference>